<gene>
    <name evidence="1" type="ORF">FIBSPDRAFT_342375</name>
</gene>
<dbReference type="PANTHER" id="PTHR13271">
    <property type="entry name" value="UNCHARACTERIZED PUTATIVE METHYLTRANSFERASE"/>
    <property type="match status" value="1"/>
</dbReference>
<accession>A0A166Q193</accession>
<protein>
    <submittedName>
        <fullName evidence="1">SET domain-containing protein</fullName>
    </submittedName>
</protein>
<sequence length="295" mass="31132">MDILDATDTRTRITNLLAWSHTRGIRIDPRLHIIPGTSADSSHSAGITVVSREAIPPDTTLVHIPSSAVLSTRSSPLAAHIPHDDALQSQQLGLALALHYELLRGAASPWAPYLASLPRAPVPIALFWGDRDAASYTGHANTNTGNGDINDKEKAEVDLRLQDGLAAAAWLAGTEVEREVLRTPVAEIRAYYIHTAQPLLARRAGAGTGAGTLGAFYHAYALVSSRAFIVDAYHGLAMVPIADACVPSLPLMSYIISCLVSVSCAWSCAICQSLSASAIFPARGPGPADPASLHP</sequence>
<dbReference type="InterPro" id="IPR046341">
    <property type="entry name" value="SET_dom_sf"/>
</dbReference>
<dbReference type="EMBL" id="KV417513">
    <property type="protein sequence ID" value="KZP26658.1"/>
    <property type="molecule type" value="Genomic_DNA"/>
</dbReference>
<dbReference type="STRING" id="436010.A0A166Q193"/>
<dbReference type="SUPFAM" id="SSF82199">
    <property type="entry name" value="SET domain"/>
    <property type="match status" value="1"/>
</dbReference>
<name>A0A166Q193_9AGAM</name>
<evidence type="ECO:0000313" key="1">
    <source>
        <dbReference type="EMBL" id="KZP26658.1"/>
    </source>
</evidence>
<evidence type="ECO:0000313" key="2">
    <source>
        <dbReference type="Proteomes" id="UP000076532"/>
    </source>
</evidence>
<dbReference type="OrthoDB" id="441812at2759"/>
<dbReference type="CDD" id="cd10527">
    <property type="entry name" value="SET_LSMT"/>
    <property type="match status" value="1"/>
</dbReference>
<keyword evidence="2" id="KW-1185">Reference proteome</keyword>
<dbReference type="Gene3D" id="3.90.1410.10">
    <property type="entry name" value="set domain protein methyltransferase, domain 1"/>
    <property type="match status" value="1"/>
</dbReference>
<organism evidence="1 2">
    <name type="scientific">Athelia psychrophila</name>
    <dbReference type="NCBI Taxonomy" id="1759441"/>
    <lineage>
        <taxon>Eukaryota</taxon>
        <taxon>Fungi</taxon>
        <taxon>Dikarya</taxon>
        <taxon>Basidiomycota</taxon>
        <taxon>Agaricomycotina</taxon>
        <taxon>Agaricomycetes</taxon>
        <taxon>Agaricomycetidae</taxon>
        <taxon>Atheliales</taxon>
        <taxon>Atheliaceae</taxon>
        <taxon>Athelia</taxon>
    </lineage>
</organism>
<reference evidence="1 2" key="1">
    <citation type="journal article" date="2016" name="Mol. Biol. Evol.">
        <title>Comparative Genomics of Early-Diverging Mushroom-Forming Fungi Provides Insights into the Origins of Lignocellulose Decay Capabilities.</title>
        <authorList>
            <person name="Nagy L.G."/>
            <person name="Riley R."/>
            <person name="Tritt A."/>
            <person name="Adam C."/>
            <person name="Daum C."/>
            <person name="Floudas D."/>
            <person name="Sun H."/>
            <person name="Yadav J.S."/>
            <person name="Pangilinan J."/>
            <person name="Larsson K.H."/>
            <person name="Matsuura K."/>
            <person name="Barry K."/>
            <person name="Labutti K."/>
            <person name="Kuo R."/>
            <person name="Ohm R.A."/>
            <person name="Bhattacharya S.S."/>
            <person name="Shirouzu T."/>
            <person name="Yoshinaga Y."/>
            <person name="Martin F.M."/>
            <person name="Grigoriev I.V."/>
            <person name="Hibbett D.S."/>
        </authorList>
    </citation>
    <scope>NUCLEOTIDE SEQUENCE [LARGE SCALE GENOMIC DNA]</scope>
    <source>
        <strain evidence="1 2">CBS 109695</strain>
    </source>
</reference>
<dbReference type="GO" id="GO:0016279">
    <property type="term" value="F:protein-lysine N-methyltransferase activity"/>
    <property type="evidence" value="ECO:0007669"/>
    <property type="project" value="TreeGrafter"/>
</dbReference>
<dbReference type="Proteomes" id="UP000076532">
    <property type="component" value="Unassembled WGS sequence"/>
</dbReference>
<dbReference type="PANTHER" id="PTHR13271:SF34">
    <property type="entry name" value="N-LYSINE METHYLTRANSFERASE SETD6"/>
    <property type="match status" value="1"/>
</dbReference>
<dbReference type="GO" id="GO:0005634">
    <property type="term" value="C:nucleus"/>
    <property type="evidence" value="ECO:0007669"/>
    <property type="project" value="TreeGrafter"/>
</dbReference>
<dbReference type="AlphaFoldDB" id="A0A166Q193"/>
<proteinExistence type="predicted"/>
<dbReference type="InterPro" id="IPR050600">
    <property type="entry name" value="SETD3_SETD6_MTase"/>
</dbReference>